<protein>
    <submittedName>
        <fullName evidence="4">6868_t:CDS:1</fullName>
    </submittedName>
</protein>
<accession>A0A9N9DMA5</accession>
<feature type="region of interest" description="Disordered" evidence="2">
    <location>
        <begin position="1"/>
        <end position="23"/>
    </location>
</feature>
<organism evidence="4 5">
    <name type="scientific">Ambispora leptoticha</name>
    <dbReference type="NCBI Taxonomy" id="144679"/>
    <lineage>
        <taxon>Eukaryota</taxon>
        <taxon>Fungi</taxon>
        <taxon>Fungi incertae sedis</taxon>
        <taxon>Mucoromycota</taxon>
        <taxon>Glomeromycotina</taxon>
        <taxon>Glomeromycetes</taxon>
        <taxon>Archaeosporales</taxon>
        <taxon>Ambisporaceae</taxon>
        <taxon>Ambispora</taxon>
    </lineage>
</organism>
<feature type="compositionally biased region" description="Polar residues" evidence="2">
    <location>
        <begin position="162"/>
        <end position="172"/>
    </location>
</feature>
<feature type="domain" description="HTH APSES-type" evidence="3">
    <location>
        <begin position="40"/>
        <end position="149"/>
    </location>
</feature>
<keyword evidence="1" id="KW-0175">Coiled coil</keyword>
<evidence type="ECO:0000256" key="2">
    <source>
        <dbReference type="SAM" id="MobiDB-lite"/>
    </source>
</evidence>
<dbReference type="AlphaFoldDB" id="A0A9N9DMA5"/>
<dbReference type="InterPro" id="IPR036887">
    <property type="entry name" value="HTH_APSES_sf"/>
</dbReference>
<dbReference type="GO" id="GO:0003677">
    <property type="term" value="F:DNA binding"/>
    <property type="evidence" value="ECO:0007669"/>
    <property type="project" value="InterPro"/>
</dbReference>
<evidence type="ECO:0000256" key="1">
    <source>
        <dbReference type="SAM" id="Coils"/>
    </source>
</evidence>
<dbReference type="OrthoDB" id="2406140at2759"/>
<sequence length="296" mass="33872">MASPRNSRGRVKQRSAVTPTRSSPRIIRKATSYPNAVNRHFVDSVPILEVTLRFDEDEYDVWRRQDTDEVNLYYMLRIKYPRDEDEQAWQQELEKLKNEVTQVRVVEEGWFEGVWVPLEKAKDIARKYKIYDHVAALLESENSWFDTPKSKHSRVKTEQTERSSSISDHSSNATNGIIVNVRSIKTENNTETSNKGVFIHDTKETNDFKEARDLPTRLKEVEGERDQYMEEVKNLKRKLSETENVNYSSSNKKRAVWTAVGAVIGASVTAVALNNMGVGINEIAGGLANLQGKFFG</sequence>
<gene>
    <name evidence="4" type="ORF">ALEPTO_LOCUS9710</name>
</gene>
<name>A0A9N9DMA5_9GLOM</name>
<dbReference type="Gene3D" id="3.10.260.10">
    <property type="entry name" value="Transcription regulator HTH, APSES-type DNA-binding domain"/>
    <property type="match status" value="1"/>
</dbReference>
<evidence type="ECO:0000313" key="5">
    <source>
        <dbReference type="Proteomes" id="UP000789508"/>
    </source>
</evidence>
<dbReference type="InterPro" id="IPR003163">
    <property type="entry name" value="Tscrpt_reg_HTH_APSES-type"/>
</dbReference>
<proteinExistence type="predicted"/>
<feature type="region of interest" description="Disordered" evidence="2">
    <location>
        <begin position="146"/>
        <end position="172"/>
    </location>
</feature>
<dbReference type="Proteomes" id="UP000789508">
    <property type="component" value="Unassembled WGS sequence"/>
</dbReference>
<dbReference type="EMBL" id="CAJVPS010008148">
    <property type="protein sequence ID" value="CAG8640995.1"/>
    <property type="molecule type" value="Genomic_DNA"/>
</dbReference>
<reference evidence="4" key="1">
    <citation type="submission" date="2021-06" db="EMBL/GenBank/DDBJ databases">
        <authorList>
            <person name="Kallberg Y."/>
            <person name="Tangrot J."/>
            <person name="Rosling A."/>
        </authorList>
    </citation>
    <scope>NUCLEOTIDE SEQUENCE</scope>
    <source>
        <strain evidence="4">FL130A</strain>
    </source>
</reference>
<comment type="caution">
    <text evidence="4">The sequence shown here is derived from an EMBL/GenBank/DDBJ whole genome shotgun (WGS) entry which is preliminary data.</text>
</comment>
<evidence type="ECO:0000313" key="4">
    <source>
        <dbReference type="EMBL" id="CAG8640995.1"/>
    </source>
</evidence>
<keyword evidence="5" id="KW-1185">Reference proteome</keyword>
<feature type="coiled-coil region" evidence="1">
    <location>
        <begin position="218"/>
        <end position="245"/>
    </location>
</feature>
<evidence type="ECO:0000259" key="3">
    <source>
        <dbReference type="PROSITE" id="PS51299"/>
    </source>
</evidence>
<dbReference type="PROSITE" id="PS51299">
    <property type="entry name" value="HTH_APSES"/>
    <property type="match status" value="1"/>
</dbReference>
<dbReference type="SUPFAM" id="SSF54616">
    <property type="entry name" value="DNA-binding domain of Mlu1-box binding protein MBP1"/>
    <property type="match status" value="1"/>
</dbReference>